<dbReference type="EMBL" id="JAIVGD010000015">
    <property type="protein sequence ID" value="KAH0758234.1"/>
    <property type="molecule type" value="Genomic_DNA"/>
</dbReference>
<dbReference type="Proteomes" id="UP000826656">
    <property type="component" value="Unassembled WGS sequence"/>
</dbReference>
<name>A0ABQ7V2C7_SOLTU</name>
<proteinExistence type="predicted"/>
<organism evidence="1 2">
    <name type="scientific">Solanum tuberosum</name>
    <name type="common">Potato</name>
    <dbReference type="NCBI Taxonomy" id="4113"/>
    <lineage>
        <taxon>Eukaryota</taxon>
        <taxon>Viridiplantae</taxon>
        <taxon>Streptophyta</taxon>
        <taxon>Embryophyta</taxon>
        <taxon>Tracheophyta</taxon>
        <taxon>Spermatophyta</taxon>
        <taxon>Magnoliopsida</taxon>
        <taxon>eudicotyledons</taxon>
        <taxon>Gunneridae</taxon>
        <taxon>Pentapetalae</taxon>
        <taxon>asterids</taxon>
        <taxon>lamiids</taxon>
        <taxon>Solanales</taxon>
        <taxon>Solanaceae</taxon>
        <taxon>Solanoideae</taxon>
        <taxon>Solaneae</taxon>
        <taxon>Solanum</taxon>
    </lineage>
</organism>
<evidence type="ECO:0000313" key="2">
    <source>
        <dbReference type="Proteomes" id="UP000826656"/>
    </source>
</evidence>
<keyword evidence="2" id="KW-1185">Reference proteome</keyword>
<accession>A0ABQ7V2C7</accession>
<protein>
    <submittedName>
        <fullName evidence="1">Uncharacterized protein</fullName>
    </submittedName>
</protein>
<evidence type="ECO:0000313" key="1">
    <source>
        <dbReference type="EMBL" id="KAH0758234.1"/>
    </source>
</evidence>
<comment type="caution">
    <text evidence="1">The sequence shown here is derived from an EMBL/GenBank/DDBJ whole genome shotgun (WGS) entry which is preliminary data.</text>
</comment>
<gene>
    <name evidence="1" type="ORF">KY290_021727</name>
</gene>
<sequence length="68" mass="7476">MTNGPILSRDQQLQLIEPITRAEVQVALQDIDSQKAPGVMGIMESSSKKTWSIIGEEVSNEVIKLLPI</sequence>
<reference evidence="1 2" key="1">
    <citation type="journal article" date="2021" name="bioRxiv">
        <title>Chromosome-scale and haplotype-resolved genome assembly of a tetraploid potato cultivar.</title>
        <authorList>
            <person name="Sun H."/>
            <person name="Jiao W.-B."/>
            <person name="Krause K."/>
            <person name="Campoy J.A."/>
            <person name="Goel M."/>
            <person name="Folz-Donahue K."/>
            <person name="Kukat C."/>
            <person name="Huettel B."/>
            <person name="Schneeberger K."/>
        </authorList>
    </citation>
    <scope>NUCLEOTIDE SEQUENCE [LARGE SCALE GENOMIC DNA]</scope>
    <source>
        <strain evidence="1">SolTubOtavaFocal</strain>
        <tissue evidence="1">Leaves</tissue>
    </source>
</reference>